<keyword evidence="2" id="KW-1185">Reference proteome</keyword>
<evidence type="ECO:0000313" key="1">
    <source>
        <dbReference type="EMBL" id="KAJ9111927.1"/>
    </source>
</evidence>
<evidence type="ECO:0000313" key="2">
    <source>
        <dbReference type="Proteomes" id="UP001241377"/>
    </source>
</evidence>
<protein>
    <submittedName>
        <fullName evidence="1">ERMES complex subunit</fullName>
    </submittedName>
</protein>
<organism evidence="1 2">
    <name type="scientific">Naganishia cerealis</name>
    <dbReference type="NCBI Taxonomy" id="610337"/>
    <lineage>
        <taxon>Eukaryota</taxon>
        <taxon>Fungi</taxon>
        <taxon>Dikarya</taxon>
        <taxon>Basidiomycota</taxon>
        <taxon>Agaricomycotina</taxon>
        <taxon>Tremellomycetes</taxon>
        <taxon>Filobasidiales</taxon>
        <taxon>Filobasidiaceae</taxon>
        <taxon>Naganishia</taxon>
    </lineage>
</organism>
<accession>A0ACC2WLH4</accession>
<proteinExistence type="predicted"/>
<dbReference type="EMBL" id="JASBWR010000006">
    <property type="protein sequence ID" value="KAJ9111927.1"/>
    <property type="molecule type" value="Genomic_DNA"/>
</dbReference>
<comment type="caution">
    <text evidence="1">The sequence shown here is derived from an EMBL/GenBank/DDBJ whole genome shotgun (WGS) entry which is preliminary data.</text>
</comment>
<name>A0ACC2WLH4_9TREE</name>
<dbReference type="Proteomes" id="UP001241377">
    <property type="component" value="Unassembled WGS sequence"/>
</dbReference>
<gene>
    <name evidence="1" type="primary">MDM34</name>
    <name evidence="1" type="ORF">QFC19_000849</name>
</gene>
<sequence>MSFKVNWNTLETDSLREWTSQLLTDALNSGKRPPILASDIQIKDLNFGKVAPDFEILDIGELDLDRFRGIFKINYSGDFHLTLHTRVQANPLTIYQENSNASDAAFVTPNFLLASDPFALPLDLKLSDIRILGIGIIVFLRSKGLTLVFRNDPLDSIKVTSTFDTVQVLAKFLQNQIETQIRDLFRETLPTLIHRLSLKYLSSDDSSFLDDLRPQLAALHEETVSLMDIDPDVPYSPENLSRVLALFKSRETLRLAVPKIRHSVQRCRLEKFTKTQPSLVRCLHDNLNLDLVAAPQHTNEIPVELVSGADFSKTNHVLREISSIQASNYYRSSSSRPKRRVIKLGSKKSLVKSTPLAETLASPIPSEMSSATASEHVSPTKYYQNDSHISLYHPKPRQADGAAALQLANPQSYLYHNVSSTPQLPSNSSLLAGIGLGNNYFNFASQSQISTSPIRRSSQELEDKKVTGKKSINHLDIAQLNSKLNATLHTIPDVKLHPGTGRKLDTGFEMPPPPPYQV</sequence>
<reference evidence="1" key="1">
    <citation type="submission" date="2023-04" db="EMBL/GenBank/DDBJ databases">
        <title>Draft Genome sequencing of Naganishia species isolated from polar environments using Oxford Nanopore Technology.</title>
        <authorList>
            <person name="Leo P."/>
            <person name="Venkateswaran K."/>
        </authorList>
    </citation>
    <scope>NUCLEOTIDE SEQUENCE</scope>
    <source>
        <strain evidence="1">MNA-CCFEE 5261</strain>
    </source>
</reference>